<keyword evidence="11" id="KW-1133">Transmembrane helix</keyword>
<dbReference type="AlphaFoldDB" id="A0A3T1D6D3"/>
<evidence type="ECO:0000256" key="5">
    <source>
        <dbReference type="ARBA" id="ARBA00022746"/>
    </source>
</evidence>
<evidence type="ECO:0000256" key="4">
    <source>
        <dbReference type="ARBA" id="ARBA00022679"/>
    </source>
</evidence>
<evidence type="ECO:0000256" key="10">
    <source>
        <dbReference type="ARBA" id="ARBA00040345"/>
    </source>
</evidence>
<evidence type="ECO:0000256" key="6">
    <source>
        <dbReference type="ARBA" id="ARBA00023136"/>
    </source>
</evidence>
<dbReference type="EMBL" id="AP019400">
    <property type="protein sequence ID" value="BBI33635.1"/>
    <property type="molecule type" value="Genomic_DNA"/>
</dbReference>
<evidence type="ECO:0000256" key="9">
    <source>
        <dbReference type="ARBA" id="ARBA00038120"/>
    </source>
</evidence>
<dbReference type="CDD" id="cd00761">
    <property type="entry name" value="Glyco_tranf_GTA_type"/>
    <property type="match status" value="1"/>
</dbReference>
<keyword evidence="6 11" id="KW-0472">Membrane</keyword>
<dbReference type="RefSeq" id="WP_130609653.1">
    <property type="nucleotide sequence ID" value="NZ_AP019400.1"/>
</dbReference>
<feature type="domain" description="Glycosyltransferase 2-like" evidence="12">
    <location>
        <begin position="57"/>
        <end position="227"/>
    </location>
</feature>
<proteinExistence type="inferred from homology"/>
<dbReference type="GO" id="GO:0005886">
    <property type="term" value="C:plasma membrane"/>
    <property type="evidence" value="ECO:0007669"/>
    <property type="project" value="UniProtKB-SubCell"/>
</dbReference>
<evidence type="ECO:0000256" key="8">
    <source>
        <dbReference type="ARBA" id="ARBA00037904"/>
    </source>
</evidence>
<feature type="transmembrane region" description="Helical" evidence="11">
    <location>
        <begin position="6"/>
        <end position="23"/>
    </location>
</feature>
<dbReference type="GO" id="GO:0016757">
    <property type="term" value="F:glycosyltransferase activity"/>
    <property type="evidence" value="ECO:0007669"/>
    <property type="project" value="UniProtKB-KW"/>
</dbReference>
<feature type="transmembrane region" description="Helical" evidence="11">
    <location>
        <begin position="328"/>
        <end position="349"/>
    </location>
</feature>
<dbReference type="InterPro" id="IPR029044">
    <property type="entry name" value="Nucleotide-diphossugar_trans"/>
</dbReference>
<keyword evidence="11" id="KW-0812">Transmembrane</keyword>
<keyword evidence="13" id="KW-0378">Hydrolase</keyword>
<comment type="similarity">
    <text evidence="9">Belongs to the glycosyltransferase 2 family. CrtQ subfamily.</text>
</comment>
<keyword evidence="5" id="KW-0125">Carotenoid biosynthesis</keyword>
<comment type="subcellular location">
    <subcellularLocation>
        <location evidence="1">Cell membrane</location>
    </subcellularLocation>
</comment>
<evidence type="ECO:0000313" key="13">
    <source>
        <dbReference type="EMBL" id="BBI33635.1"/>
    </source>
</evidence>
<name>A0A3T1D6D3_9BACL</name>
<dbReference type="SUPFAM" id="SSF53448">
    <property type="entry name" value="Nucleotide-diphospho-sugar transferases"/>
    <property type="match status" value="1"/>
</dbReference>
<dbReference type="PANTHER" id="PTHR43646">
    <property type="entry name" value="GLYCOSYLTRANSFERASE"/>
    <property type="match status" value="1"/>
</dbReference>
<dbReference type="Pfam" id="PF00535">
    <property type="entry name" value="Glycos_transf_2"/>
    <property type="match status" value="1"/>
</dbReference>
<dbReference type="KEGG" id="cohn:KCTCHS21_30340"/>
<evidence type="ECO:0000313" key="14">
    <source>
        <dbReference type="Proteomes" id="UP000289856"/>
    </source>
</evidence>
<comment type="function">
    <text evidence="7">Catalyzes the glycosylation of 4,4'-diaponeurosporenoate, i.e. the esterification of glucose at the C1'' position with the carboxyl group of 4,4'-diaponeurosporenic acid, to form glycosyl-4,4'-diaponeurosporenoate. This is a step in the biosynthesis of staphyloxanthin, an orange pigment present in most staphylococci strains.</text>
</comment>
<feature type="transmembrane region" description="Helical" evidence="11">
    <location>
        <begin position="293"/>
        <end position="316"/>
    </location>
</feature>
<gene>
    <name evidence="13" type="ORF">KCTCHS21_30340</name>
</gene>
<keyword evidence="2" id="KW-1003">Cell membrane</keyword>
<organism evidence="13 14">
    <name type="scientific">Cohnella abietis</name>
    <dbReference type="NCBI Taxonomy" id="2507935"/>
    <lineage>
        <taxon>Bacteria</taxon>
        <taxon>Bacillati</taxon>
        <taxon>Bacillota</taxon>
        <taxon>Bacilli</taxon>
        <taxon>Bacillales</taxon>
        <taxon>Paenibacillaceae</taxon>
        <taxon>Cohnella</taxon>
    </lineage>
</organism>
<dbReference type="OrthoDB" id="9800276at2"/>
<dbReference type="GO" id="GO:0016117">
    <property type="term" value="P:carotenoid biosynthetic process"/>
    <property type="evidence" value="ECO:0007669"/>
    <property type="project" value="UniProtKB-KW"/>
</dbReference>
<keyword evidence="3" id="KW-0328">Glycosyltransferase</keyword>
<comment type="pathway">
    <text evidence="8">Carotenoid biosynthesis; staphyloxanthin biosynthesis; staphyloxanthin from farnesyl diphosphate: step 4/5.</text>
</comment>
<protein>
    <recommendedName>
        <fullName evidence="10">4,4'-diaponeurosporenoate glycosyltransferase</fullName>
    </recommendedName>
</protein>
<sequence>MELVLWAVTITLALQLLFVLWNLRQMPKLGLRRGDLLTKETSQESKQDNSGDRPLLSVLIPARNEEEQIGQCVSSVLADCSMLLEVLVLDDQSEDGTYEAASVSCSGDNRLRVIKGTEKPNGWMGKSFACHQLSKEANGEWWLFLDADARLSDGTLSNAMDMALQQQKGLITGFPRQVTGSWMEKLIVPLMNFTIACHLPVKLVRDSTDPKFVAAHGAFLLIHSDSYRQIGGHAAFKEHLVDDMQMAKAVKRAGLPVTLADITDYVSVRMYNDASEVWNGYKKNVFAGMGRNLPLLIVLLLFYSLLYIVPPIMLIMGSLACGLEGLQSAISLGIVPAFVAWMLGVAIKYRVDRQGKQPAKFAWYLPAAIVLLICIAIASWRAAANGQGYVWKGRRYS</sequence>
<evidence type="ECO:0000256" key="2">
    <source>
        <dbReference type="ARBA" id="ARBA00022475"/>
    </source>
</evidence>
<dbReference type="InterPro" id="IPR001173">
    <property type="entry name" value="Glyco_trans_2-like"/>
</dbReference>
<dbReference type="PANTHER" id="PTHR43646:SF2">
    <property type="entry name" value="GLYCOSYLTRANSFERASE 2-LIKE DOMAIN-CONTAINING PROTEIN"/>
    <property type="match status" value="1"/>
</dbReference>
<evidence type="ECO:0000256" key="7">
    <source>
        <dbReference type="ARBA" id="ARBA00037281"/>
    </source>
</evidence>
<reference evidence="13 14" key="1">
    <citation type="submission" date="2019-01" db="EMBL/GenBank/DDBJ databases">
        <title>Complete genome sequence of Cohnella hallensis HS21 isolated from Korean fir (Abies koreana) rhizospheric soil.</title>
        <authorList>
            <person name="Jiang L."/>
            <person name="Kang S.W."/>
            <person name="Kim S."/>
            <person name="Jung J."/>
            <person name="Kim C.Y."/>
            <person name="Kim D.H."/>
            <person name="Kim S.W."/>
            <person name="Lee J."/>
        </authorList>
    </citation>
    <scope>NUCLEOTIDE SEQUENCE [LARGE SCALE GENOMIC DNA]</scope>
    <source>
        <strain evidence="13 14">HS21</strain>
    </source>
</reference>
<dbReference type="Gene3D" id="3.90.550.10">
    <property type="entry name" value="Spore Coat Polysaccharide Biosynthesis Protein SpsA, Chain A"/>
    <property type="match status" value="1"/>
</dbReference>
<feature type="transmembrane region" description="Helical" evidence="11">
    <location>
        <begin position="361"/>
        <end position="383"/>
    </location>
</feature>
<evidence type="ECO:0000259" key="12">
    <source>
        <dbReference type="Pfam" id="PF00535"/>
    </source>
</evidence>
<evidence type="ECO:0000256" key="1">
    <source>
        <dbReference type="ARBA" id="ARBA00004236"/>
    </source>
</evidence>
<accession>A0A3T1D6D3</accession>
<dbReference type="Proteomes" id="UP000289856">
    <property type="component" value="Chromosome"/>
</dbReference>
<evidence type="ECO:0000256" key="11">
    <source>
        <dbReference type="SAM" id="Phobius"/>
    </source>
</evidence>
<evidence type="ECO:0000256" key="3">
    <source>
        <dbReference type="ARBA" id="ARBA00022676"/>
    </source>
</evidence>
<keyword evidence="14" id="KW-1185">Reference proteome</keyword>
<keyword evidence="4" id="KW-0808">Transferase</keyword>
<dbReference type="GO" id="GO:0016787">
    <property type="term" value="F:hydrolase activity"/>
    <property type="evidence" value="ECO:0007669"/>
    <property type="project" value="UniProtKB-KW"/>
</dbReference>